<feature type="compositionally biased region" description="Low complexity" evidence="3">
    <location>
        <begin position="1068"/>
        <end position="1078"/>
    </location>
</feature>
<dbReference type="InterPro" id="IPR035992">
    <property type="entry name" value="Ricin_B-like_lectins"/>
</dbReference>
<feature type="compositionally biased region" description="Acidic residues" evidence="3">
    <location>
        <begin position="1753"/>
        <end position="1765"/>
    </location>
</feature>
<dbReference type="PROSITE" id="PS50231">
    <property type="entry name" value="RICIN_B_LECTIN"/>
    <property type="match status" value="1"/>
</dbReference>
<feature type="compositionally biased region" description="Polar residues" evidence="3">
    <location>
        <begin position="844"/>
        <end position="854"/>
    </location>
</feature>
<feature type="compositionally biased region" description="Polar residues" evidence="3">
    <location>
        <begin position="1025"/>
        <end position="1047"/>
    </location>
</feature>
<feature type="compositionally biased region" description="Polar residues" evidence="3">
    <location>
        <begin position="1098"/>
        <end position="1142"/>
    </location>
</feature>
<feature type="domain" description="Beta/gamma crystallin 'Greek key'" evidence="4">
    <location>
        <begin position="2113"/>
        <end position="2155"/>
    </location>
</feature>
<dbReference type="InterPro" id="IPR001064">
    <property type="entry name" value="Beta/gamma_crystallin"/>
</dbReference>
<feature type="region of interest" description="Disordered" evidence="3">
    <location>
        <begin position="1098"/>
        <end position="1215"/>
    </location>
</feature>
<feature type="compositionally biased region" description="Low complexity" evidence="3">
    <location>
        <begin position="1438"/>
        <end position="1447"/>
    </location>
</feature>
<feature type="compositionally biased region" description="Polar residues" evidence="3">
    <location>
        <begin position="177"/>
        <end position="193"/>
    </location>
</feature>
<dbReference type="Pfam" id="PF00030">
    <property type="entry name" value="Crystall"/>
    <property type="match status" value="6"/>
</dbReference>
<dbReference type="Pfam" id="PF00652">
    <property type="entry name" value="Ricin_B_lectin"/>
    <property type="match status" value="1"/>
</dbReference>
<feature type="region of interest" description="Disordered" evidence="3">
    <location>
        <begin position="1914"/>
        <end position="1938"/>
    </location>
</feature>
<accession>A0AA35PAZ2</accession>
<dbReference type="SMART" id="SM00458">
    <property type="entry name" value="RICIN"/>
    <property type="match status" value="1"/>
</dbReference>
<evidence type="ECO:0000256" key="2">
    <source>
        <dbReference type="ARBA" id="ARBA00022737"/>
    </source>
</evidence>
<feature type="compositionally biased region" description="Polar residues" evidence="3">
    <location>
        <begin position="868"/>
        <end position="883"/>
    </location>
</feature>
<proteinExistence type="inferred from homology"/>
<dbReference type="Proteomes" id="UP001178461">
    <property type="component" value="Chromosome 8"/>
</dbReference>
<feature type="compositionally biased region" description="Low complexity" evidence="3">
    <location>
        <begin position="640"/>
        <end position="657"/>
    </location>
</feature>
<dbReference type="SUPFAM" id="SSF50370">
    <property type="entry name" value="Ricin B-like lectins"/>
    <property type="match status" value="1"/>
</dbReference>
<gene>
    <name evidence="5" type="ORF">PODLI_1B014126</name>
</gene>
<feature type="compositionally biased region" description="Polar residues" evidence="3">
    <location>
        <begin position="706"/>
        <end position="724"/>
    </location>
</feature>
<dbReference type="Gene3D" id="2.80.10.50">
    <property type="match status" value="1"/>
</dbReference>
<feature type="domain" description="Beta/gamma crystallin 'Greek key'" evidence="4">
    <location>
        <begin position="1974"/>
        <end position="2013"/>
    </location>
</feature>
<feature type="region of interest" description="Disordered" evidence="3">
    <location>
        <begin position="582"/>
        <end position="1078"/>
    </location>
</feature>
<feature type="compositionally biased region" description="Polar residues" evidence="3">
    <location>
        <begin position="1650"/>
        <end position="1667"/>
    </location>
</feature>
<feature type="region of interest" description="Disordered" evidence="3">
    <location>
        <begin position="1696"/>
        <end position="1727"/>
    </location>
</feature>
<feature type="compositionally biased region" description="Basic and acidic residues" evidence="3">
    <location>
        <begin position="925"/>
        <end position="937"/>
    </location>
</feature>
<dbReference type="PROSITE" id="PS50915">
    <property type="entry name" value="CRYSTALLIN_BETA_GAMMA"/>
    <property type="match status" value="8"/>
</dbReference>
<evidence type="ECO:0000313" key="6">
    <source>
        <dbReference type="Proteomes" id="UP001178461"/>
    </source>
</evidence>
<feature type="compositionally biased region" description="Polar residues" evidence="3">
    <location>
        <begin position="82"/>
        <end position="96"/>
    </location>
</feature>
<feature type="region of interest" description="Disordered" evidence="3">
    <location>
        <begin position="508"/>
        <end position="547"/>
    </location>
</feature>
<dbReference type="SMART" id="SM00247">
    <property type="entry name" value="XTALbg"/>
    <property type="match status" value="6"/>
</dbReference>
<dbReference type="PANTHER" id="PTHR11818:SF50">
    <property type="entry name" value="BETA_GAMMA CRYSTALLIN DOMAIN-CONTAINING PROTEIN 2"/>
    <property type="match status" value="1"/>
</dbReference>
<feature type="domain" description="Beta/gamma crystallin 'Greek key'" evidence="4">
    <location>
        <begin position="2394"/>
        <end position="2437"/>
    </location>
</feature>
<dbReference type="EMBL" id="OX395133">
    <property type="protein sequence ID" value="CAI5781569.1"/>
    <property type="molecule type" value="Genomic_DNA"/>
</dbReference>
<feature type="compositionally biased region" description="Polar residues" evidence="3">
    <location>
        <begin position="1569"/>
        <end position="1592"/>
    </location>
</feature>
<feature type="region of interest" description="Disordered" evidence="3">
    <location>
        <begin position="160"/>
        <end position="193"/>
    </location>
</feature>
<feature type="compositionally biased region" description="Polar residues" evidence="3">
    <location>
        <begin position="1604"/>
        <end position="1614"/>
    </location>
</feature>
<feature type="region of interest" description="Disordered" evidence="3">
    <location>
        <begin position="1338"/>
        <end position="1362"/>
    </location>
</feature>
<dbReference type="InterPro" id="IPR000772">
    <property type="entry name" value="Ricin_B_lectin"/>
</dbReference>
<dbReference type="GO" id="GO:0007601">
    <property type="term" value="P:visual perception"/>
    <property type="evidence" value="ECO:0007669"/>
    <property type="project" value="TreeGrafter"/>
</dbReference>
<feature type="compositionally biased region" description="Polar residues" evidence="3">
    <location>
        <begin position="814"/>
        <end position="835"/>
    </location>
</feature>
<feature type="region of interest" description="Disordered" evidence="3">
    <location>
        <begin position="1749"/>
        <end position="1784"/>
    </location>
</feature>
<feature type="compositionally biased region" description="Low complexity" evidence="3">
    <location>
        <begin position="1348"/>
        <end position="1362"/>
    </location>
</feature>
<organism evidence="5 6">
    <name type="scientific">Podarcis lilfordi</name>
    <name type="common">Lilford's wall lizard</name>
    <dbReference type="NCBI Taxonomy" id="74358"/>
    <lineage>
        <taxon>Eukaryota</taxon>
        <taxon>Metazoa</taxon>
        <taxon>Chordata</taxon>
        <taxon>Craniata</taxon>
        <taxon>Vertebrata</taxon>
        <taxon>Euteleostomi</taxon>
        <taxon>Lepidosauria</taxon>
        <taxon>Squamata</taxon>
        <taxon>Bifurcata</taxon>
        <taxon>Unidentata</taxon>
        <taxon>Episquamata</taxon>
        <taxon>Laterata</taxon>
        <taxon>Lacertibaenia</taxon>
        <taxon>Lacertidae</taxon>
        <taxon>Podarcis</taxon>
    </lineage>
</organism>
<feature type="compositionally biased region" description="Basic and acidic residues" evidence="3">
    <location>
        <begin position="1615"/>
        <end position="1638"/>
    </location>
</feature>
<feature type="region of interest" description="Disordered" evidence="3">
    <location>
        <begin position="125"/>
        <end position="145"/>
    </location>
</feature>
<feature type="region of interest" description="Disordered" evidence="3">
    <location>
        <begin position="1438"/>
        <end position="1473"/>
    </location>
</feature>
<dbReference type="PANTHER" id="PTHR11818">
    <property type="entry name" value="BETA/GAMMA CRYSTALLIN"/>
    <property type="match status" value="1"/>
</dbReference>
<evidence type="ECO:0000256" key="1">
    <source>
        <dbReference type="ARBA" id="ARBA00009646"/>
    </source>
</evidence>
<feature type="domain" description="Beta/gamma crystallin 'Greek key'" evidence="4">
    <location>
        <begin position="2167"/>
        <end position="2212"/>
    </location>
</feature>
<reference evidence="5" key="1">
    <citation type="submission" date="2022-12" db="EMBL/GenBank/DDBJ databases">
        <authorList>
            <person name="Alioto T."/>
            <person name="Alioto T."/>
            <person name="Gomez Garrido J."/>
        </authorList>
    </citation>
    <scope>NUCLEOTIDE SEQUENCE</scope>
</reference>
<feature type="compositionally biased region" description="Polar residues" evidence="3">
    <location>
        <begin position="512"/>
        <end position="525"/>
    </location>
</feature>
<dbReference type="PRINTS" id="PR01367">
    <property type="entry name" value="BGCRYSTALLIN"/>
</dbReference>
<feature type="compositionally biased region" description="Polar residues" evidence="3">
    <location>
        <begin position="619"/>
        <end position="633"/>
    </location>
</feature>
<evidence type="ECO:0000256" key="3">
    <source>
        <dbReference type="SAM" id="MobiDB-lite"/>
    </source>
</evidence>
<keyword evidence="6" id="KW-1185">Reference proteome</keyword>
<feature type="region of interest" description="Disordered" evidence="3">
    <location>
        <begin position="23"/>
        <end position="98"/>
    </location>
</feature>
<dbReference type="GO" id="GO:0005212">
    <property type="term" value="F:structural constituent of eye lens"/>
    <property type="evidence" value="ECO:0007669"/>
    <property type="project" value="TreeGrafter"/>
</dbReference>
<protein>
    <recommendedName>
        <fullName evidence="4">Beta/gamma crystallin 'Greek key' domain-containing protein</fullName>
    </recommendedName>
</protein>
<feature type="domain" description="Beta/gamma crystallin 'Greek key'" evidence="4">
    <location>
        <begin position="2484"/>
        <end position="2525"/>
    </location>
</feature>
<feature type="compositionally biased region" description="Basic and acidic residues" evidence="3">
    <location>
        <begin position="166"/>
        <end position="175"/>
    </location>
</feature>
<dbReference type="Gene3D" id="2.60.20.10">
    <property type="entry name" value="Crystallins"/>
    <property type="match status" value="6"/>
</dbReference>
<feature type="compositionally biased region" description="Polar residues" evidence="3">
    <location>
        <begin position="894"/>
        <end position="924"/>
    </location>
</feature>
<feature type="domain" description="Beta/gamma crystallin 'Greek key'" evidence="4">
    <location>
        <begin position="2303"/>
        <end position="2345"/>
    </location>
</feature>
<feature type="compositionally biased region" description="Polar residues" evidence="3">
    <location>
        <begin position="760"/>
        <end position="781"/>
    </location>
</feature>
<sequence>MAKKEGLKRRLSRFFSRSELSLKELQQRRENEDEGPRLAGVRDEGGRGKWRMRPRKKRTSEGASEEDVISVQVKHVMEPPSCSRSQKPASKTQALSYSEPDLWRNGLLRKFGNLTWHKRQSSHFELSQHPGHLASDPWSMGRLQRPAVGSDMDMRSRADFYPAENQSEKQERPEPSSRLSETHSLGTSPEPSASFDSLLCWGDGSSWEGSFSISNSSLCCPAAPEMKGEALKLPSVQEENSKAPKSASEWTESVFEGYLTMGTSHPVVTEQMENLSFSSGLGESVSEHVGGAEDAKTATASPPVDQPLKVADSASAIKISLGQNAPKIRYEIMITMTKEVERAEAEPTFSCGERSLPCHPSGEETLSLGVAELEKRKERRHQEPARPASQLSASEEFQNCRGLHGVGTCKVCGPILTLATGSPAALQWGSETSPGVGEVDQSETDRLHSEDGVLAKETNIVAVGSPANSFSESRGLSVASESKGPHPTGPFDIGRGLLCTQYRMEEVAGGSRSAQSRTGGSTATASLRRKTTPSDLLKEETKPSFGKVSAVTQMLERGSTRTRGNSPSRVSVLLEAWEKGLVGTGTIGPSSSTGIRDSRSPVPTRRSFSSKDAPHPLLSENTRSSLSPTNARQPISPAGSRRPLLPADARRPLSPADSQRPLFLAETRRSRSPAHTRLSSSPAETRNSFSSAETRRSRSPAHTRRSSSPAETRNSFSSPETRWFQSPADVKESPSLADTRNSFSSAETRRSRSPAHTRRSSSPAETRNSFSSPETRWSQSPADVKESPPLADTRNSFSSAETRRSRSPAHTRRSSSPAETRNSFSSPETRWSQSPADVKESPSLADTRNSFSSAETRRSRSPAHTRRSSSPAEMRNSISSPETWRSHSPADIKQSPTDTRNPLSSPETRQSQSPAHTRQSSSPAETRRSHSPVDIRRTPSPADTRHSFLPSETRRSRSPAHSRRSPSPADALLSFSENRRSHSPADLRRSPSLADTRLAFSPSQTRRSRSPADIRFSSPAETRRSLSPANSRTSCLMTDTQGSASSQPLPPPVESRYSSTAADDHRSSSTADTQCSSSLPVDRYSYSVADIRRLYSSADTKCPSSPANTKHPVSSAETKHSTSLADARHLSSSADTKQTLCSAENKLPTSPVDGKHTPSPSDAKCLSSSAEPKHPFSSAESKRSSSPAGSRSFSPTSDGKRSCSPSPRKDFTAHGPVFAQVYTPASKPKSLSGTETQDANSTIVAGSQAGNHCGSATDTPLATRFQRESLISSTDGSQEEPLPVIPISTGAMESQGESHAPNGASSSIITRSLTESAQPSAIILRSQTENYQSQVANTTSLGGSLGESYTPSTTSTKPPSGPCVLSPLPRVVSSSTVAKSQTQWYGPNGNSMVVFRSERQVIVPQAGTTTVYRAGQEIIMSSSGTGSASKALQGKSLVPSSISSLPPKENLQSQSDLLDDKSPQGSPASLPDDVCNCSIAGSEQESCMTQSRSAGVNDAQRQRCMLLPNPAFTSNRDATTLREGVAPLSTSERDCSPHAKPAFQRHSNLFTSSRSEREQSMPDPDGPVTNGSEQENNLSRAKKANTSASQGLRCSLDAAEETNMLRTSAESQESVTREQKSTIWNELKEEQGYPRKDSPVFALEPAIPPTKTNSSHEPPSQEAGHSSRTAEEEPEEAVDMELFVDTLRNMEPPELHKPLKLLPRPPRPSTFAKHTSLPPIDEDHVAPKSKLPLPAAIGELFALTEERNSEGEKEMEEEDEMEEIENPYLTKDEKSWENSQARESYPWENKTFKTEEEIGSFLGKLQEGAADAKAKAIAPKAIANQSNLIRANILKGLTLLSGFSDKKPVEDKPYSRLDNSLLYSRFISPEKSQQKVLEKRKEGRDLPTLLAPAAQKVNRECQTSPNELLLKAPENLSSESPPSALQAEPAFGVPGADNSSQQVTLLSIETNSLPQSKAQQEEKKLPTKINVRPGKIILYSEAGFGGQKREIWGDITDATSWELSHTISIRVIRGGWVMYEKPRFHGRKCVLAEGDVEITNPWRMFHKEGAAAENAPFHIGSLKRVVRDYRIPEISLFSEENGEGRKQKFTDSAEDTRIHNEPLQAASIIVHSGLWLVYSKPFFDDDPYVLEPGGYPSLRAWGAKDPSICSMHPIKMGCPVVEKPGEPKALIYERPHFLGHSWEVSRDIYNLKKPENNQDSKMSTAGSLKILGGCWIGYEKEGFRGHQYLLEEGEYNDWTQWGGYNEELVSLRLIRTDFLDPALVLFEAMDFEDGPSVELSEALPDVELASYGTTTQSIHVLSGVWVAYEDKNFSGEQYILEKGVYRNCEDWGASSCQISSVQPILQVGEHSLHFISQIQLFSDPDFLGNYVSFKEDQASLPENFIPRSCRVNGGSWILYDCPQFDGEQHILSEGEYPTLTSMGCLFTTSIRSLKKVPIFFSEPSIFLHGLECFEGKEIELNSEVRSLQAEGFNNHVLSVRVKGGIWVLCEHSDFRGRQWLLDCMEITNWLTYSGLQHIGSLYPIRQRRIYFQIKNEELKSFLSVPDDVEDMKAGRVLVSELNGKSSSIWYYEEGLMKNQVAPNMSLQVIGPAAKGSKVVLWSESRLPRQTWQIDSFGRICSQMFENKVLDVKGGRTYDRDHAILWDCSEERPTQIWDVRVL</sequence>
<feature type="compositionally biased region" description="Basic residues" evidence="3">
    <location>
        <begin position="48"/>
        <end position="58"/>
    </location>
</feature>
<feature type="compositionally biased region" description="Polar residues" evidence="3">
    <location>
        <begin position="736"/>
        <end position="746"/>
    </location>
</feature>
<feature type="region of interest" description="Disordered" evidence="3">
    <location>
        <begin position="278"/>
        <end position="307"/>
    </location>
</feature>
<name>A0AA35PAZ2_9SAUR</name>
<dbReference type="GO" id="GO:0002088">
    <property type="term" value="P:lens development in camera-type eye"/>
    <property type="evidence" value="ECO:0007669"/>
    <property type="project" value="TreeGrafter"/>
</dbReference>
<feature type="region of interest" description="Disordered" evidence="3">
    <location>
        <begin position="1527"/>
        <end position="1676"/>
    </location>
</feature>
<evidence type="ECO:0000313" key="5">
    <source>
        <dbReference type="EMBL" id="CAI5781569.1"/>
    </source>
</evidence>
<feature type="domain" description="Beta/gamma crystallin 'Greek key'" evidence="4">
    <location>
        <begin position="2014"/>
        <end position="2066"/>
    </location>
</feature>
<keyword evidence="2" id="KW-0677">Repeat</keyword>
<evidence type="ECO:0000259" key="4">
    <source>
        <dbReference type="PROSITE" id="PS50915"/>
    </source>
</evidence>
<comment type="similarity">
    <text evidence="1">Belongs to the beta/gamma-crystallin family.</text>
</comment>
<feature type="compositionally biased region" description="Basic and acidic residues" evidence="3">
    <location>
        <begin position="977"/>
        <end position="989"/>
    </location>
</feature>
<feature type="domain" description="Beta/gamma crystallin 'Greek key'" evidence="4">
    <location>
        <begin position="2213"/>
        <end position="2255"/>
    </location>
</feature>
<feature type="compositionally biased region" description="Basic and acidic residues" evidence="3">
    <location>
        <begin position="23"/>
        <end position="47"/>
    </location>
</feature>
<dbReference type="SUPFAM" id="SSF49695">
    <property type="entry name" value="gamma-Crystallin-like"/>
    <property type="match status" value="3"/>
</dbReference>
<dbReference type="InterPro" id="IPR011024">
    <property type="entry name" value="G_crystallin-like"/>
</dbReference>
<feature type="compositionally biased region" description="Polar residues" evidence="3">
    <location>
        <begin position="677"/>
        <end position="692"/>
    </location>
</feature>
<feature type="compositionally biased region" description="Low complexity" evidence="3">
    <location>
        <begin position="1176"/>
        <end position="1197"/>
    </location>
</feature>
<dbReference type="InterPro" id="IPR050252">
    <property type="entry name" value="Beta/Gamma-Crystallin"/>
</dbReference>